<dbReference type="AlphaFoldDB" id="A0AAX1QNQ4"/>
<dbReference type="EMBL" id="QKKS01000079">
    <property type="protein sequence ID" value="RBM73310.1"/>
    <property type="molecule type" value="Genomic_DNA"/>
</dbReference>
<feature type="domain" description="HEPN AbiU2-like" evidence="1">
    <location>
        <begin position="45"/>
        <end position="170"/>
    </location>
</feature>
<reference evidence="2 3" key="1">
    <citation type="submission" date="2018-06" db="EMBL/GenBank/DDBJ databases">
        <title>Draft genome sequences of nine Vibrio sp. clinical isolates from across the United States representing the closest known relative of Vibrio cholerae.</title>
        <authorList>
            <person name="Islam M.T."/>
            <person name="Liang K."/>
            <person name="Im M.S."/>
            <person name="Winkjer J."/>
            <person name="Busby S."/>
            <person name="Batra D."/>
            <person name="Rowe L."/>
            <person name="Tarr C.L."/>
            <person name="Boucher Y."/>
        </authorList>
    </citation>
    <scope>NUCLEOTIDE SEQUENCE [LARGE SCALE GENOMIC DNA]</scope>
    <source>
        <strain evidence="2 3">2016V-1114</strain>
    </source>
</reference>
<evidence type="ECO:0000313" key="3">
    <source>
        <dbReference type="Proteomes" id="UP000252427"/>
    </source>
</evidence>
<protein>
    <recommendedName>
        <fullName evidence="1">HEPN AbiU2-like domain-containing protein</fullName>
    </recommendedName>
</protein>
<dbReference type="Pfam" id="PF18734">
    <property type="entry name" value="HEPN_AbiU2"/>
    <property type="match status" value="1"/>
</dbReference>
<evidence type="ECO:0000313" key="2">
    <source>
        <dbReference type="EMBL" id="RBM73310.1"/>
    </source>
</evidence>
<comment type="caution">
    <text evidence="2">The sequence shown here is derived from an EMBL/GenBank/DDBJ whole genome shotgun (WGS) entry which is preliminary data.</text>
</comment>
<sequence length="185" mass="20909">MRVADKILTDIEDSLLKAEASYQLWWGIKHHGITEHYGALNDLDYVDFFHASIPIYLQSIFICLSKVFDRAGDLSGIRALKRELTNIGQESISDQISSILERNVDQIKSIKGIRDQSVGHRKTSKTVDDIYSENPITPDEIKALIDDLKSVVELASKAFERQSNVLSTQRYLNATINLMVALKKT</sequence>
<dbReference type="InterPro" id="IPR040704">
    <property type="entry name" value="HEPN_AbiU2"/>
</dbReference>
<gene>
    <name evidence="2" type="ORF">DLR70_18105</name>
</gene>
<evidence type="ECO:0000259" key="1">
    <source>
        <dbReference type="Pfam" id="PF18734"/>
    </source>
</evidence>
<dbReference type="Proteomes" id="UP000252427">
    <property type="component" value="Unassembled WGS sequence"/>
</dbReference>
<accession>A0AAX1QNQ4</accession>
<proteinExistence type="predicted"/>
<name>A0AAX1QNQ4_9VIBR</name>
<organism evidence="2 3">
    <name type="scientific">Vibrio paracholerae</name>
    <dbReference type="NCBI Taxonomy" id="650003"/>
    <lineage>
        <taxon>Bacteria</taxon>
        <taxon>Pseudomonadati</taxon>
        <taxon>Pseudomonadota</taxon>
        <taxon>Gammaproteobacteria</taxon>
        <taxon>Vibrionales</taxon>
        <taxon>Vibrionaceae</taxon>
        <taxon>Vibrio</taxon>
    </lineage>
</organism>